<gene>
    <name evidence="4" type="primary">pheC</name>
    <name evidence="4" type="ORF">VVAX_05139</name>
</gene>
<dbReference type="PANTHER" id="PTHR35936:SF19">
    <property type="entry name" value="AMINO-ACID-BINDING PROTEIN YXEM-RELATED"/>
    <property type="match status" value="1"/>
</dbReference>
<accession>A0A679JRE6</accession>
<dbReference type="EMBL" id="LR743507">
    <property type="protein sequence ID" value="CAA2108637.1"/>
    <property type="molecule type" value="Genomic_DNA"/>
</dbReference>
<dbReference type="RefSeq" id="WP_339092634.1">
    <property type="nucleotide sequence ID" value="NZ_LR743507.1"/>
</dbReference>
<dbReference type="SUPFAM" id="SSF53850">
    <property type="entry name" value="Periplasmic binding protein-like II"/>
    <property type="match status" value="1"/>
</dbReference>
<protein>
    <submittedName>
        <fullName evidence="4">Cyclohexadienyl dehydratase</fullName>
    </submittedName>
</protein>
<reference evidence="4" key="1">
    <citation type="submission" date="2019-12" db="EMBL/GenBank/DDBJ databases">
        <authorList>
            <person name="Cremers G."/>
        </authorList>
    </citation>
    <scope>NUCLEOTIDE SEQUENCE</scope>
    <source>
        <strain evidence="4">Vvax</strain>
    </source>
</reference>
<dbReference type="PROSITE" id="PS51257">
    <property type="entry name" value="PROKAR_LIPOPROTEIN"/>
    <property type="match status" value="1"/>
</dbReference>
<evidence type="ECO:0000256" key="2">
    <source>
        <dbReference type="SAM" id="SignalP"/>
    </source>
</evidence>
<dbReference type="InterPro" id="IPR001638">
    <property type="entry name" value="Solute-binding_3/MltF_N"/>
</dbReference>
<dbReference type="Gene3D" id="3.40.190.10">
    <property type="entry name" value="Periplasmic binding protein-like II"/>
    <property type="match status" value="2"/>
</dbReference>
<organism evidence="4">
    <name type="scientific">Variovorax paradoxus</name>
    <dbReference type="NCBI Taxonomy" id="34073"/>
    <lineage>
        <taxon>Bacteria</taxon>
        <taxon>Pseudomonadati</taxon>
        <taxon>Pseudomonadota</taxon>
        <taxon>Betaproteobacteria</taxon>
        <taxon>Burkholderiales</taxon>
        <taxon>Comamonadaceae</taxon>
        <taxon>Variovorax</taxon>
    </lineage>
</organism>
<sequence>MRNCKFSIGLTSIAAAAAVLSGCAMSPSTPAPPAAAMPLVAGSHLDAVQKAAVLRVCTPGDYKPFSFQKTDGAFEGIDVDLMAGFGTSLGARPQWIKTTWANLLPDLAAGKCDIAVGGVSVTTDRQKRAFFSAPYMVNGKTPIARCADVAKYQTVAAIDQPSVRVIFNPGGSNERFARTNFKQAKLTLHGENVTIFDEILANRADVFVTEAAEAITQQKLKPGLCAINPDKPLQYGEMAWMLPRDDVAFKSYVDQWLHLQQASGDFQRTMDRWLK</sequence>
<feature type="chain" id="PRO_5025472007" evidence="2">
    <location>
        <begin position="31"/>
        <end position="275"/>
    </location>
</feature>
<keyword evidence="1 2" id="KW-0732">Signal</keyword>
<dbReference type="PANTHER" id="PTHR35936">
    <property type="entry name" value="MEMBRANE-BOUND LYTIC MUREIN TRANSGLYCOSYLASE F"/>
    <property type="match status" value="1"/>
</dbReference>
<evidence type="ECO:0000256" key="1">
    <source>
        <dbReference type="ARBA" id="ARBA00022729"/>
    </source>
</evidence>
<dbReference type="Pfam" id="PF00497">
    <property type="entry name" value="SBP_bac_3"/>
    <property type="match status" value="1"/>
</dbReference>
<evidence type="ECO:0000313" key="4">
    <source>
        <dbReference type="EMBL" id="CAA2108637.1"/>
    </source>
</evidence>
<dbReference type="AlphaFoldDB" id="A0A679JRE6"/>
<name>A0A679JRE6_VARPD</name>
<evidence type="ECO:0000259" key="3">
    <source>
        <dbReference type="SMART" id="SM00062"/>
    </source>
</evidence>
<dbReference type="SMART" id="SM00062">
    <property type="entry name" value="PBPb"/>
    <property type="match status" value="1"/>
</dbReference>
<feature type="signal peptide" evidence="2">
    <location>
        <begin position="1"/>
        <end position="30"/>
    </location>
</feature>
<feature type="domain" description="Solute-binding protein family 3/N-terminal" evidence="3">
    <location>
        <begin position="53"/>
        <end position="275"/>
    </location>
</feature>
<proteinExistence type="predicted"/>